<dbReference type="AlphaFoldDB" id="A0A067PJ28"/>
<sequence>MRRVDIFASIIFLDRLFAAGLPIQKLGPRKITQGRGTKRTHGDHASQTSRIVVCSYVKPASVSFDDRRETFCRVLITISAVDRVNSFLALKAAGQGRFTSTCVQPAESRVREPSENVASVSREVRRVSLVMSARSAVAGAGGLNS</sequence>
<name>A0A067PJ28_9AGAM</name>
<dbReference type="HOGENOM" id="CLU_1787133_0_0_1"/>
<dbReference type="InParanoid" id="A0A067PJ28"/>
<feature type="signal peptide" evidence="1">
    <location>
        <begin position="1"/>
        <end position="20"/>
    </location>
</feature>
<dbReference type="Proteomes" id="UP000027265">
    <property type="component" value="Unassembled WGS sequence"/>
</dbReference>
<keyword evidence="1" id="KW-0732">Signal</keyword>
<accession>A0A067PJ28</accession>
<evidence type="ECO:0000256" key="1">
    <source>
        <dbReference type="SAM" id="SignalP"/>
    </source>
</evidence>
<gene>
    <name evidence="2" type="ORF">JAAARDRAFT_584861</name>
</gene>
<organism evidence="2 3">
    <name type="scientific">Jaapia argillacea MUCL 33604</name>
    <dbReference type="NCBI Taxonomy" id="933084"/>
    <lineage>
        <taxon>Eukaryota</taxon>
        <taxon>Fungi</taxon>
        <taxon>Dikarya</taxon>
        <taxon>Basidiomycota</taxon>
        <taxon>Agaricomycotina</taxon>
        <taxon>Agaricomycetes</taxon>
        <taxon>Agaricomycetidae</taxon>
        <taxon>Jaapiales</taxon>
        <taxon>Jaapiaceae</taxon>
        <taxon>Jaapia</taxon>
    </lineage>
</organism>
<protein>
    <submittedName>
        <fullName evidence="2">Uncharacterized protein</fullName>
    </submittedName>
</protein>
<feature type="chain" id="PRO_5001643219" evidence="1">
    <location>
        <begin position="21"/>
        <end position="145"/>
    </location>
</feature>
<evidence type="ECO:0000313" key="2">
    <source>
        <dbReference type="EMBL" id="KDQ50436.1"/>
    </source>
</evidence>
<reference evidence="3" key="1">
    <citation type="journal article" date="2014" name="Proc. Natl. Acad. Sci. U.S.A.">
        <title>Extensive sampling of basidiomycete genomes demonstrates inadequacy of the white-rot/brown-rot paradigm for wood decay fungi.</title>
        <authorList>
            <person name="Riley R."/>
            <person name="Salamov A.A."/>
            <person name="Brown D.W."/>
            <person name="Nagy L.G."/>
            <person name="Floudas D."/>
            <person name="Held B.W."/>
            <person name="Levasseur A."/>
            <person name="Lombard V."/>
            <person name="Morin E."/>
            <person name="Otillar R."/>
            <person name="Lindquist E.A."/>
            <person name="Sun H."/>
            <person name="LaButti K.M."/>
            <person name="Schmutz J."/>
            <person name="Jabbour D."/>
            <person name="Luo H."/>
            <person name="Baker S.E."/>
            <person name="Pisabarro A.G."/>
            <person name="Walton J.D."/>
            <person name="Blanchette R.A."/>
            <person name="Henrissat B."/>
            <person name="Martin F."/>
            <person name="Cullen D."/>
            <person name="Hibbett D.S."/>
            <person name="Grigoriev I.V."/>
        </authorList>
    </citation>
    <scope>NUCLEOTIDE SEQUENCE [LARGE SCALE GENOMIC DNA]</scope>
    <source>
        <strain evidence="3">MUCL 33604</strain>
    </source>
</reference>
<evidence type="ECO:0000313" key="3">
    <source>
        <dbReference type="Proteomes" id="UP000027265"/>
    </source>
</evidence>
<keyword evidence="3" id="KW-1185">Reference proteome</keyword>
<dbReference type="EMBL" id="KL197760">
    <property type="protein sequence ID" value="KDQ50436.1"/>
    <property type="molecule type" value="Genomic_DNA"/>
</dbReference>
<proteinExistence type="predicted"/>